<comment type="caution">
    <text evidence="2">The sequence shown here is derived from an EMBL/GenBank/DDBJ whole genome shotgun (WGS) entry which is preliminary data.</text>
</comment>
<dbReference type="EMBL" id="BJUV01000014">
    <property type="protein sequence ID" value="GEK83370.1"/>
    <property type="molecule type" value="Genomic_DNA"/>
</dbReference>
<evidence type="ECO:0000259" key="1">
    <source>
        <dbReference type="PROSITE" id="PS51387"/>
    </source>
</evidence>
<name>A0ABQ0UPF7_9MICO</name>
<protein>
    <submittedName>
        <fullName evidence="2">FAD-binding molybdopterin dehydrogenase</fullName>
    </submittedName>
</protein>
<evidence type="ECO:0000313" key="2">
    <source>
        <dbReference type="EMBL" id="GEK83370.1"/>
    </source>
</evidence>
<dbReference type="Proteomes" id="UP000321154">
    <property type="component" value="Unassembled WGS sequence"/>
</dbReference>
<dbReference type="PANTHER" id="PTHR42659:SF9">
    <property type="entry name" value="XANTHINE DEHYDROGENASE FAD-BINDING SUBUNIT XDHB-RELATED"/>
    <property type="match status" value="1"/>
</dbReference>
<dbReference type="InterPro" id="IPR016166">
    <property type="entry name" value="FAD-bd_PCMH"/>
</dbReference>
<accession>A0ABQ0UPF7</accession>
<organism evidence="2 3">
    <name type="scientific">Frigoribacterium faeni</name>
    <dbReference type="NCBI Taxonomy" id="145483"/>
    <lineage>
        <taxon>Bacteria</taxon>
        <taxon>Bacillati</taxon>
        <taxon>Actinomycetota</taxon>
        <taxon>Actinomycetes</taxon>
        <taxon>Micrococcales</taxon>
        <taxon>Microbacteriaceae</taxon>
        <taxon>Frigoribacterium</taxon>
    </lineage>
</organism>
<keyword evidence="3" id="KW-1185">Reference proteome</keyword>
<reference evidence="2 3" key="1">
    <citation type="submission" date="2019-07" db="EMBL/GenBank/DDBJ databases">
        <title>Whole genome shotgun sequence of Frigoribacterium faeni NBRC 103066.</title>
        <authorList>
            <person name="Hosoyama A."/>
            <person name="Uohara A."/>
            <person name="Ohji S."/>
            <person name="Ichikawa N."/>
        </authorList>
    </citation>
    <scope>NUCLEOTIDE SEQUENCE [LARGE SCALE GENOMIC DNA]</scope>
    <source>
        <strain evidence="2 3">NBRC 103066</strain>
    </source>
</reference>
<dbReference type="Pfam" id="PF00941">
    <property type="entry name" value="FAD_binding_5"/>
    <property type="match status" value="1"/>
</dbReference>
<feature type="domain" description="FAD-binding PCMH-type" evidence="1">
    <location>
        <begin position="27"/>
        <end position="204"/>
    </location>
</feature>
<dbReference type="PROSITE" id="PS51387">
    <property type="entry name" value="FAD_PCMH"/>
    <property type="match status" value="1"/>
</dbReference>
<dbReference type="InterPro" id="IPR016169">
    <property type="entry name" value="FAD-bd_PCMH_sub2"/>
</dbReference>
<evidence type="ECO:0000313" key="3">
    <source>
        <dbReference type="Proteomes" id="UP000321154"/>
    </source>
</evidence>
<dbReference type="PANTHER" id="PTHR42659">
    <property type="entry name" value="XANTHINE DEHYDROGENASE SUBUNIT C-RELATED"/>
    <property type="match status" value="1"/>
</dbReference>
<dbReference type="SUPFAM" id="SSF56176">
    <property type="entry name" value="FAD-binding/transporter-associated domain-like"/>
    <property type="match status" value="1"/>
</dbReference>
<dbReference type="InterPro" id="IPR036318">
    <property type="entry name" value="FAD-bd_PCMH-like_sf"/>
</dbReference>
<gene>
    <name evidence="2" type="ORF">FFA01_16790</name>
</gene>
<dbReference type="InterPro" id="IPR002346">
    <property type="entry name" value="Mopterin_DH_FAD-bd"/>
</dbReference>
<sequence length="300" mass="31822">MLAQLALGDVDHGRHCSQPRLHDAAPDRRRPVDLVTVAAVRTPASRAEVVFAPGERPLGGGTWLYSEGQPGLTGLVDLTSLGWAPLAETADGLTVAATCTIAQLTRVAAREEWTAHPLIGQCANSLLASFKIWNVATVGGNVALGLPAGSMTSLMSTLDATAVVWTTDGGERRTPVAEFVTGLRESALAPGEVLRALEIPAASLESRTAFRRIALSPLGRSGTLVTGRRGASGEFVVTITAGTVRPVQLRFDEVPGERALTDAVDRVVDWYDDPHGAPDWRRATSTAYAEEIRRELGGSW</sequence>
<proteinExistence type="predicted"/>
<dbReference type="InterPro" id="IPR051312">
    <property type="entry name" value="Diverse_Substr_Oxidored"/>
</dbReference>
<dbReference type="Gene3D" id="3.30.465.10">
    <property type="match status" value="1"/>
</dbReference>